<organism evidence="6 7">
    <name type="scientific">Zancudomyces culisetae</name>
    <name type="common">Gut fungus</name>
    <name type="synonym">Smittium culisetae</name>
    <dbReference type="NCBI Taxonomy" id="1213189"/>
    <lineage>
        <taxon>Eukaryota</taxon>
        <taxon>Fungi</taxon>
        <taxon>Fungi incertae sedis</taxon>
        <taxon>Zoopagomycota</taxon>
        <taxon>Kickxellomycotina</taxon>
        <taxon>Harpellomycetes</taxon>
        <taxon>Harpellales</taxon>
        <taxon>Legeriomycetaceae</taxon>
        <taxon>Zancudomyces</taxon>
    </lineage>
</organism>
<dbReference type="PANTHER" id="PTHR48012">
    <property type="entry name" value="STERILE20-LIKE KINASE, ISOFORM B-RELATED"/>
    <property type="match status" value="1"/>
</dbReference>
<keyword evidence="6" id="KW-0808">Transferase</keyword>
<dbReference type="Gene3D" id="1.10.510.10">
    <property type="entry name" value="Transferase(Phosphotransferase) domain 1"/>
    <property type="match status" value="1"/>
</dbReference>
<evidence type="ECO:0000313" key="7">
    <source>
        <dbReference type="Proteomes" id="UP000188320"/>
    </source>
</evidence>
<dbReference type="PANTHER" id="PTHR48012:SF21">
    <property type="entry name" value="PH DOMAIN-CONTAINING PROTEIN"/>
    <property type="match status" value="1"/>
</dbReference>
<sequence>MHRDVKAANVLITDQGTVQVCDFGVARQIFTTDINGRAYSFVGTPYWMAPEVVKPEREYGMKADIWSLGITAYEIVMGLPPYADLDVKAALNRILEFEPPSIPSDAASKELINFVKLCLTVDPIKRPSSVKLLAENKFIKTAANNKAHVDLKVLIQRYEKWAKENGDDENEEYINGREESSEDEEVGNDIWNFDNFSLYELESDNEKDQQIYSEDRGGRDRSSDFNCYGRAEYNISNEEDAVSGDDTNMEEGSKDFTKVKGFFDEFFKTPTIEKKSMEIKAGSDDQRDGCSEESVEIEFENIAQLKRSFSENGPKKKTTRGKANRWVTNLYKGNSSDSDISVFLGGQEAKSHKLKTVAEHMKNKLISMATDGGFSFKVKELKRQKSTKTTHTASDNRASNFNHKYAAFLPGMKPEKLNRAVSKKLSINNPKENSKLRPDSAGVLFPSFVQANQIKSWAVTPAQSMPALNQHEQLVPRTKRTETENTHRNMGEGPPVLSINTSNAVPMSIPKSGSKKSSLGLGFKSLWASGEPEYEAPASASALDYNKKISILSNASLHTRLSTPNQESSSLDSPFALQLGRPTSRPKTLAEKVHRPSKSNDICNKLATINTVHFSEHETGKNITTTPTTRSLTAEPNPAPVLTVFESTESIKNADSSGWKQNSSGSSELIPASPLKKLQEVSDKRLSALNTSLLSMRSSRFSIKSTSSFVVTKHPSTSFSTSKGTGKQIPSNLSSGTSLASKVLTSSSYIAKPTPKVVSLSAGKDSASNLATELPANFSIDAHTNSKDAVDSPGECTNSSDAQEDFEVNAGFSSEENASSIKIANSRSSFGAYASPDLFYPVKLYVHTNEKHISPDSMAPVDVYNATVFQAQFDQQNDPIDDTNNLGQSISSQSSNQDSFETNRSGDAEKDRTPNDSFPTPNHPHFNLTTNNRNEILSQIGCISSNLLSYIAFIDNELSKL</sequence>
<dbReference type="InterPro" id="IPR000719">
    <property type="entry name" value="Prot_kinase_dom"/>
</dbReference>
<dbReference type="GO" id="GO:0005524">
    <property type="term" value="F:ATP binding"/>
    <property type="evidence" value="ECO:0007669"/>
    <property type="project" value="UniProtKB-KW"/>
</dbReference>
<evidence type="ECO:0000313" key="5">
    <source>
        <dbReference type="EMBL" id="OMH80091.1"/>
    </source>
</evidence>
<feature type="region of interest" description="Disordered" evidence="3">
    <location>
        <begin position="714"/>
        <end position="733"/>
    </location>
</feature>
<comment type="caution">
    <text evidence="6">The sequence shown here is derived from an EMBL/GenBank/DDBJ whole genome shotgun (WGS) entry which is preliminary data.</text>
</comment>
<feature type="region of interest" description="Disordered" evidence="3">
    <location>
        <begin position="204"/>
        <end position="224"/>
    </location>
</feature>
<evidence type="ECO:0000256" key="2">
    <source>
        <dbReference type="ARBA" id="ARBA00022840"/>
    </source>
</evidence>
<evidence type="ECO:0000256" key="1">
    <source>
        <dbReference type="ARBA" id="ARBA00022741"/>
    </source>
</evidence>
<dbReference type="GO" id="GO:0005737">
    <property type="term" value="C:cytoplasm"/>
    <property type="evidence" value="ECO:0007669"/>
    <property type="project" value="TreeGrafter"/>
</dbReference>
<feature type="compositionally biased region" description="Polar residues" evidence="3">
    <location>
        <begin position="876"/>
        <end position="887"/>
    </location>
</feature>
<keyword evidence="6" id="KW-0418">Kinase</keyword>
<gene>
    <name evidence="6" type="ORF">AX774_g4146</name>
    <name evidence="5" type="ORF">AX774_g6477</name>
</gene>
<dbReference type="EMBL" id="LSSK01000678">
    <property type="protein sequence ID" value="OMH82370.1"/>
    <property type="molecule type" value="Genomic_DNA"/>
</dbReference>
<feature type="region of interest" description="Disordered" evidence="3">
    <location>
        <begin position="560"/>
        <end position="596"/>
    </location>
</feature>
<dbReference type="Pfam" id="PF00069">
    <property type="entry name" value="Pkinase"/>
    <property type="match status" value="1"/>
</dbReference>
<dbReference type="InterPro" id="IPR011009">
    <property type="entry name" value="Kinase-like_dom_sf"/>
</dbReference>
<feature type="compositionally biased region" description="Basic and acidic residues" evidence="3">
    <location>
        <begin position="204"/>
        <end position="223"/>
    </location>
</feature>
<dbReference type="SUPFAM" id="SSF56112">
    <property type="entry name" value="Protein kinase-like (PK-like)"/>
    <property type="match status" value="1"/>
</dbReference>
<protein>
    <submittedName>
        <fullName evidence="6">Serine/threonine-protein kinase KIC1</fullName>
    </submittedName>
</protein>
<dbReference type="SMART" id="SM00220">
    <property type="entry name" value="S_TKc"/>
    <property type="match status" value="1"/>
</dbReference>
<evidence type="ECO:0000256" key="3">
    <source>
        <dbReference type="SAM" id="MobiDB-lite"/>
    </source>
</evidence>
<dbReference type="InterPro" id="IPR050629">
    <property type="entry name" value="STE20/SPS1-PAK"/>
</dbReference>
<dbReference type="OrthoDB" id="248923at2759"/>
<feature type="compositionally biased region" description="Polar residues" evidence="3">
    <location>
        <begin position="560"/>
        <end position="572"/>
    </location>
</feature>
<keyword evidence="2" id="KW-0067">ATP-binding</keyword>
<reference evidence="7" key="2">
    <citation type="submission" date="2017-01" db="EMBL/GenBank/DDBJ databases">
        <authorList>
            <person name="Wang Y."/>
            <person name="White M."/>
            <person name="Kvist S."/>
            <person name="Moncalvo J.-M."/>
        </authorList>
    </citation>
    <scope>NUCLEOTIDE SEQUENCE [LARGE SCALE GENOMIC DNA]</scope>
    <source>
        <strain evidence="7">COL-18-3</strain>
    </source>
</reference>
<dbReference type="GO" id="GO:0004674">
    <property type="term" value="F:protein serine/threonine kinase activity"/>
    <property type="evidence" value="ECO:0007669"/>
    <property type="project" value="TreeGrafter"/>
</dbReference>
<name>A0A1R1PN35_ZANCU</name>
<reference evidence="6" key="1">
    <citation type="submission" date="2017-01" db="EMBL/GenBank/DDBJ databases">
        <authorList>
            <person name="Mah S.A."/>
            <person name="Swanson W.J."/>
            <person name="Moy G.W."/>
            <person name="Vacquier V.D."/>
        </authorList>
    </citation>
    <scope>NUCLEOTIDE SEQUENCE [LARGE SCALE GENOMIC DNA]</scope>
    <source>
        <strain evidence="6">COL-18-3</strain>
    </source>
</reference>
<feature type="region of interest" description="Disordered" evidence="3">
    <location>
        <begin position="167"/>
        <end position="186"/>
    </location>
</feature>
<evidence type="ECO:0000313" key="6">
    <source>
        <dbReference type="EMBL" id="OMH82370.1"/>
    </source>
</evidence>
<feature type="compositionally biased region" description="Basic and acidic residues" evidence="3">
    <location>
        <begin position="904"/>
        <end position="914"/>
    </location>
</feature>
<feature type="compositionally biased region" description="Low complexity" evidence="3">
    <location>
        <begin position="888"/>
        <end position="899"/>
    </location>
</feature>
<feature type="compositionally biased region" description="Low complexity" evidence="3">
    <location>
        <begin position="716"/>
        <end position="727"/>
    </location>
</feature>
<dbReference type="AlphaFoldDB" id="A0A1R1PN35"/>
<accession>A0A1R1PN35</accession>
<dbReference type="Proteomes" id="UP000188320">
    <property type="component" value="Unassembled WGS sequence"/>
</dbReference>
<feature type="region of interest" description="Disordered" evidence="3">
    <location>
        <begin position="876"/>
        <end position="929"/>
    </location>
</feature>
<dbReference type="PROSITE" id="PS50011">
    <property type="entry name" value="PROTEIN_KINASE_DOM"/>
    <property type="match status" value="1"/>
</dbReference>
<dbReference type="EMBL" id="LSSK01001310">
    <property type="protein sequence ID" value="OMH80091.1"/>
    <property type="molecule type" value="Genomic_DNA"/>
</dbReference>
<keyword evidence="1" id="KW-0547">Nucleotide-binding</keyword>
<keyword evidence="7" id="KW-1185">Reference proteome</keyword>
<feature type="domain" description="Protein kinase" evidence="4">
    <location>
        <begin position="1"/>
        <end position="139"/>
    </location>
</feature>
<proteinExistence type="predicted"/>
<evidence type="ECO:0000259" key="4">
    <source>
        <dbReference type="PROSITE" id="PS50011"/>
    </source>
</evidence>